<evidence type="ECO:0000256" key="7">
    <source>
        <dbReference type="ARBA" id="ARBA00023136"/>
    </source>
</evidence>
<feature type="transmembrane region" description="Helical" evidence="8">
    <location>
        <begin position="255"/>
        <end position="273"/>
    </location>
</feature>
<comment type="subcellular location">
    <subcellularLocation>
        <location evidence="1">Cell membrane</location>
        <topology evidence="1">Multi-pass membrane protein</topology>
    </subcellularLocation>
</comment>
<feature type="transmembrane region" description="Helical" evidence="8">
    <location>
        <begin position="225"/>
        <end position="243"/>
    </location>
</feature>
<evidence type="ECO:0000256" key="2">
    <source>
        <dbReference type="ARBA" id="ARBA00009843"/>
    </source>
</evidence>
<feature type="domain" description="Citrate transporter-like" evidence="9">
    <location>
        <begin position="23"/>
        <end position="369"/>
    </location>
</feature>
<dbReference type="PRINTS" id="PR00758">
    <property type="entry name" value="ARSENICPUMP"/>
</dbReference>
<dbReference type="GO" id="GO:0015105">
    <property type="term" value="F:arsenite transmembrane transporter activity"/>
    <property type="evidence" value="ECO:0007669"/>
    <property type="project" value="InterPro"/>
</dbReference>
<feature type="transmembrane region" description="Helical" evidence="8">
    <location>
        <begin position="31"/>
        <end position="53"/>
    </location>
</feature>
<evidence type="ECO:0000256" key="5">
    <source>
        <dbReference type="ARBA" id="ARBA00022692"/>
    </source>
</evidence>
<keyword evidence="7 8" id="KW-0472">Membrane</keyword>
<dbReference type="InterPro" id="IPR000802">
    <property type="entry name" value="Arsenical_pump_ArsB"/>
</dbReference>
<evidence type="ECO:0000259" key="9">
    <source>
        <dbReference type="Pfam" id="PF03600"/>
    </source>
</evidence>
<comment type="caution">
    <text evidence="10">The sequence shown here is derived from an EMBL/GenBank/DDBJ whole genome shotgun (WGS) entry which is preliminary data.</text>
</comment>
<evidence type="ECO:0000256" key="8">
    <source>
        <dbReference type="SAM" id="Phobius"/>
    </source>
</evidence>
<dbReference type="AlphaFoldDB" id="A0A520KFU9"/>
<feature type="transmembrane region" description="Helical" evidence="8">
    <location>
        <begin position="325"/>
        <end position="352"/>
    </location>
</feature>
<organism evidence="10 12">
    <name type="scientific">Thermoproteota archaeon</name>
    <dbReference type="NCBI Taxonomy" id="2056631"/>
    <lineage>
        <taxon>Archaea</taxon>
        <taxon>Thermoproteota</taxon>
    </lineage>
</organism>
<feature type="transmembrane region" description="Helical" evidence="8">
    <location>
        <begin position="285"/>
        <end position="305"/>
    </location>
</feature>
<evidence type="ECO:0000313" key="12">
    <source>
        <dbReference type="Proteomes" id="UP000316080"/>
    </source>
</evidence>
<feature type="transmembrane region" description="Helical" evidence="8">
    <location>
        <begin position="409"/>
        <end position="426"/>
    </location>
</feature>
<dbReference type="Pfam" id="PF03600">
    <property type="entry name" value="CitMHS"/>
    <property type="match status" value="1"/>
</dbReference>
<feature type="transmembrane region" description="Helical" evidence="8">
    <location>
        <begin position="142"/>
        <end position="161"/>
    </location>
</feature>
<dbReference type="GO" id="GO:0005886">
    <property type="term" value="C:plasma membrane"/>
    <property type="evidence" value="ECO:0007669"/>
    <property type="project" value="UniProtKB-SubCell"/>
</dbReference>
<keyword evidence="6 8" id="KW-1133">Transmembrane helix</keyword>
<keyword evidence="5 8" id="KW-0812">Transmembrane</keyword>
<evidence type="ECO:0000256" key="4">
    <source>
        <dbReference type="ARBA" id="ARBA00022475"/>
    </source>
</evidence>
<reference evidence="10 12" key="2">
    <citation type="journal article" date="2019" name="Nat. Microbiol.">
        <title>Wide diversity of methane and short-chain alkane metabolisms in uncultured archaea.</title>
        <authorList>
            <person name="Borrel G."/>
            <person name="Adam P.S."/>
            <person name="McKay L.J."/>
            <person name="Chen L.X."/>
            <person name="Sierra-Garcia I.N."/>
            <person name="Sieber C.M."/>
            <person name="Letourneur Q."/>
            <person name="Ghozlane A."/>
            <person name="Andersen G.L."/>
            <person name="Li W.J."/>
            <person name="Hallam S.J."/>
            <person name="Muyzer G."/>
            <person name="de Oliveira V.M."/>
            <person name="Inskeep W.P."/>
            <person name="Banfield J.F."/>
            <person name="Gribaldo S."/>
        </authorList>
    </citation>
    <scope>NUCLEOTIDE SEQUENCE [LARGE SCALE GENOMIC DNA]</scope>
    <source>
        <strain evidence="10">Verst-YHS</strain>
    </source>
</reference>
<gene>
    <name evidence="11" type="ORF">DSO09_03720</name>
    <name evidence="10" type="ORF">EF809_02490</name>
</gene>
<keyword evidence="4" id="KW-1003">Cell membrane</keyword>
<name>A0A520KFU9_9CREN</name>
<evidence type="ECO:0000256" key="3">
    <source>
        <dbReference type="ARBA" id="ARBA00022448"/>
    </source>
</evidence>
<evidence type="ECO:0000313" key="10">
    <source>
        <dbReference type="EMBL" id="RZN56507.1"/>
    </source>
</evidence>
<feature type="transmembrane region" description="Helical" evidence="8">
    <location>
        <begin position="7"/>
        <end position="25"/>
    </location>
</feature>
<evidence type="ECO:0000256" key="1">
    <source>
        <dbReference type="ARBA" id="ARBA00004651"/>
    </source>
</evidence>
<protein>
    <submittedName>
        <fullName evidence="10">Anion transporter</fullName>
    </submittedName>
</protein>
<dbReference type="PANTHER" id="PTHR43302:SF5">
    <property type="entry name" value="TRANSPORTER ARSB-RELATED"/>
    <property type="match status" value="1"/>
</dbReference>
<dbReference type="InterPro" id="IPR004680">
    <property type="entry name" value="Cit_transptr-like_dom"/>
</dbReference>
<feature type="transmembrane region" description="Helical" evidence="8">
    <location>
        <begin position="181"/>
        <end position="204"/>
    </location>
</feature>
<feature type="transmembrane region" description="Helical" evidence="8">
    <location>
        <begin position="364"/>
        <end position="389"/>
    </location>
</feature>
<comment type="similarity">
    <text evidence="2">Belongs to the CitM (TC 2.A.11) transporter family.</text>
</comment>
<dbReference type="EMBL" id="RXIH01000022">
    <property type="protein sequence ID" value="RZN56507.1"/>
    <property type="molecule type" value="Genomic_DNA"/>
</dbReference>
<dbReference type="Proteomes" id="UP000316080">
    <property type="component" value="Unassembled WGS sequence"/>
</dbReference>
<keyword evidence="3" id="KW-0813">Transport</keyword>
<reference evidence="11 13" key="1">
    <citation type="journal article" date="2019" name="Nat. Microbiol.">
        <title>Expanding anaerobic alkane metabolism in the domain of Archaea.</title>
        <authorList>
            <person name="Wang Y."/>
            <person name="Wegener G."/>
            <person name="Hou J."/>
            <person name="Wang F."/>
            <person name="Xiao X."/>
        </authorList>
    </citation>
    <scope>NUCLEOTIDE SEQUENCE [LARGE SCALE GENOMIC DNA]</scope>
    <source>
        <strain evidence="11">WYZ-LMO11</strain>
    </source>
</reference>
<sequence length="427" mass="47637">MWIEEYTREILGLLIILYLIISLIIRSKRTYIPVWSIMAFSAFITVITGLVKFDEIGFVIDIDVILFLIGMFSLVGFCEYTGLLSAISSWYISKFKSRYSIIYASSFLFGILSAFAVNDTVALMGPPIAYIISKAIDIDPKFMFLLLAYSLTIGSVMTPIGNPQNVLIAIQSGIPAPFIQFFIKLIIPTIINLIILPLILIKIFKIENKSIDISLIPHESIKDKREALISGIGLAITVVILVLNDYLELLGLPHVYNRGFIPFIIAAGIYILSKNPRKIIANVDWGTIVFFITMFITMEGIWRSGILKPFLTLMLPSKIGILESIISITFISIALSQVLSNVPFVKLFITFLKEIGYGSKDINIWLTLATASTIAGNLTILGAASNIIILENIESKMNTSITFKEFFKIGLIITIVNMLIYLIFLIS</sequence>
<accession>A0A520KFU9</accession>
<dbReference type="Proteomes" id="UP000317265">
    <property type="component" value="Unassembled WGS sequence"/>
</dbReference>
<evidence type="ECO:0000313" key="11">
    <source>
        <dbReference type="EMBL" id="TDA38681.1"/>
    </source>
</evidence>
<proteinExistence type="inferred from homology"/>
<evidence type="ECO:0000256" key="6">
    <source>
        <dbReference type="ARBA" id="ARBA00022989"/>
    </source>
</evidence>
<dbReference type="PANTHER" id="PTHR43302">
    <property type="entry name" value="TRANSPORTER ARSB-RELATED"/>
    <property type="match status" value="1"/>
</dbReference>
<feature type="transmembrane region" description="Helical" evidence="8">
    <location>
        <begin position="99"/>
        <end position="121"/>
    </location>
</feature>
<evidence type="ECO:0000313" key="13">
    <source>
        <dbReference type="Proteomes" id="UP000317265"/>
    </source>
</evidence>
<feature type="transmembrane region" description="Helical" evidence="8">
    <location>
        <begin position="65"/>
        <end position="93"/>
    </location>
</feature>
<dbReference type="EMBL" id="QNVI01000044">
    <property type="protein sequence ID" value="TDA38681.1"/>
    <property type="molecule type" value="Genomic_DNA"/>
</dbReference>